<name>A0A8H3HZA8_9LECA</name>
<dbReference type="OrthoDB" id="9999611at2759"/>
<evidence type="ECO:0000313" key="3">
    <source>
        <dbReference type="Proteomes" id="UP000664169"/>
    </source>
</evidence>
<dbReference type="EMBL" id="CAJPDQ010000004">
    <property type="protein sequence ID" value="CAF9908722.1"/>
    <property type="molecule type" value="Genomic_DNA"/>
</dbReference>
<protein>
    <recommendedName>
        <fullName evidence="4">CsbD-like domain-containing protein</fullName>
    </recommendedName>
</protein>
<dbReference type="AlphaFoldDB" id="A0A8H3HZA8"/>
<comment type="caution">
    <text evidence="2">The sequence shown here is derived from an EMBL/GenBank/DDBJ whole genome shotgun (WGS) entry which is preliminary data.</text>
</comment>
<evidence type="ECO:0008006" key="4">
    <source>
        <dbReference type="Google" id="ProtNLM"/>
    </source>
</evidence>
<gene>
    <name evidence="2" type="ORF">GOMPHAMPRED_006284</name>
</gene>
<dbReference type="Proteomes" id="UP000664169">
    <property type="component" value="Unassembled WGS sequence"/>
</dbReference>
<organism evidence="2 3">
    <name type="scientific">Gomphillus americanus</name>
    <dbReference type="NCBI Taxonomy" id="1940652"/>
    <lineage>
        <taxon>Eukaryota</taxon>
        <taxon>Fungi</taxon>
        <taxon>Dikarya</taxon>
        <taxon>Ascomycota</taxon>
        <taxon>Pezizomycotina</taxon>
        <taxon>Lecanoromycetes</taxon>
        <taxon>OSLEUM clade</taxon>
        <taxon>Ostropomycetidae</taxon>
        <taxon>Ostropales</taxon>
        <taxon>Graphidaceae</taxon>
        <taxon>Gomphilloideae</taxon>
        <taxon>Gomphillus</taxon>
    </lineage>
</organism>
<reference evidence="2" key="1">
    <citation type="submission" date="2021-03" db="EMBL/GenBank/DDBJ databases">
        <authorList>
            <person name="Tagirdzhanova G."/>
        </authorList>
    </citation>
    <scope>NUCLEOTIDE SEQUENCE</scope>
</reference>
<evidence type="ECO:0000313" key="2">
    <source>
        <dbReference type="EMBL" id="CAF9908722.1"/>
    </source>
</evidence>
<proteinExistence type="predicted"/>
<feature type="region of interest" description="Disordered" evidence="1">
    <location>
        <begin position="1"/>
        <end position="29"/>
    </location>
</feature>
<keyword evidence="3" id="KW-1185">Reference proteome</keyword>
<accession>A0A8H3HZA8</accession>
<feature type="compositionally biased region" description="Polar residues" evidence="1">
    <location>
        <begin position="1"/>
        <end position="10"/>
    </location>
</feature>
<sequence>MSDSSSTFDTSVGGHGPSDAGNQTTPSLVGGHVQFVKGKAEQAIGGVTGSAAWQFSGDKDTLEGINTMKAAGENRDGQTQGFGKVEELAGKAVGCEGMEKEGVESKK</sequence>
<evidence type="ECO:0000256" key="1">
    <source>
        <dbReference type="SAM" id="MobiDB-lite"/>
    </source>
</evidence>